<feature type="region of interest" description="Disordered" evidence="1">
    <location>
        <begin position="119"/>
        <end position="139"/>
    </location>
</feature>
<evidence type="ECO:0000256" key="1">
    <source>
        <dbReference type="SAM" id="MobiDB-lite"/>
    </source>
</evidence>
<dbReference type="Gramene" id="OBART10G17210.1">
    <property type="protein sequence ID" value="OBART10G17210.1"/>
    <property type="gene ID" value="OBART10G17210"/>
</dbReference>
<reference evidence="2" key="1">
    <citation type="journal article" date="2009" name="Rice">
        <title>De Novo Next Generation Sequencing of Plant Genomes.</title>
        <authorList>
            <person name="Rounsley S."/>
            <person name="Marri P.R."/>
            <person name="Yu Y."/>
            <person name="He R."/>
            <person name="Sisneros N."/>
            <person name="Goicoechea J.L."/>
            <person name="Lee S.J."/>
            <person name="Angelova A."/>
            <person name="Kudrna D."/>
            <person name="Luo M."/>
            <person name="Affourtit J."/>
            <person name="Desany B."/>
            <person name="Knight J."/>
            <person name="Niazi F."/>
            <person name="Egholm M."/>
            <person name="Wing R.A."/>
        </authorList>
    </citation>
    <scope>NUCLEOTIDE SEQUENCE [LARGE SCALE GENOMIC DNA]</scope>
    <source>
        <strain evidence="2">cv. IRGC 105608</strain>
    </source>
</reference>
<dbReference type="HOGENOM" id="CLU_088736_0_0_1"/>
<sequence length="274" mass="31168">MDRRRRRRRRGDSKRRRGGLRRRCPLTSSPAGRREEESLHPHAPCAGALPSPSILLALRFPSSHYSDSKPEAPVSMADDAGAGRSRSRRDPSDRPTRSGQFLIRALLRGDLEERGIEEIPEDTSVHHQQTDEPPPSYNTIRRGEGTLMAELREATEQLRLSLYANTDEETRAQMKQFWDEEFNAISEEATIERGLEWMRAEVVEAFNTHSGANLKLWMERDTIFAVPYNLMTTVIVTDAKTLELILSILQTVATRRGFKSSDRAWVEVETGIGR</sequence>
<reference evidence="2" key="2">
    <citation type="submission" date="2015-03" db="UniProtKB">
        <authorList>
            <consortium name="EnsemblPlants"/>
        </authorList>
    </citation>
    <scope>IDENTIFICATION</scope>
</reference>
<feature type="compositionally biased region" description="Basic residues" evidence="1">
    <location>
        <begin position="1"/>
        <end position="24"/>
    </location>
</feature>
<dbReference type="AlphaFoldDB" id="A0A0D3HG47"/>
<dbReference type="Proteomes" id="UP000026960">
    <property type="component" value="Chromosome 10"/>
</dbReference>
<dbReference type="EnsemblPlants" id="OBART10G17210.1">
    <property type="protein sequence ID" value="OBART10G17210.1"/>
    <property type="gene ID" value="OBART10G17210"/>
</dbReference>
<evidence type="ECO:0000313" key="3">
    <source>
        <dbReference type="Proteomes" id="UP000026960"/>
    </source>
</evidence>
<name>A0A0D3HG47_9ORYZ</name>
<organism evidence="2">
    <name type="scientific">Oryza barthii</name>
    <dbReference type="NCBI Taxonomy" id="65489"/>
    <lineage>
        <taxon>Eukaryota</taxon>
        <taxon>Viridiplantae</taxon>
        <taxon>Streptophyta</taxon>
        <taxon>Embryophyta</taxon>
        <taxon>Tracheophyta</taxon>
        <taxon>Spermatophyta</taxon>
        <taxon>Magnoliopsida</taxon>
        <taxon>Liliopsida</taxon>
        <taxon>Poales</taxon>
        <taxon>Poaceae</taxon>
        <taxon>BOP clade</taxon>
        <taxon>Oryzoideae</taxon>
        <taxon>Oryzeae</taxon>
        <taxon>Oryzinae</taxon>
        <taxon>Oryza</taxon>
    </lineage>
</organism>
<protein>
    <submittedName>
        <fullName evidence="2">Uncharacterized protein</fullName>
    </submittedName>
</protein>
<feature type="region of interest" description="Disordered" evidence="1">
    <location>
        <begin position="64"/>
        <end position="100"/>
    </location>
</feature>
<keyword evidence="3" id="KW-1185">Reference proteome</keyword>
<feature type="region of interest" description="Disordered" evidence="1">
    <location>
        <begin position="1"/>
        <end position="49"/>
    </location>
</feature>
<accession>A0A0D3HG47</accession>
<feature type="compositionally biased region" description="Basic and acidic residues" evidence="1">
    <location>
        <begin position="119"/>
        <end position="130"/>
    </location>
</feature>
<evidence type="ECO:0000313" key="2">
    <source>
        <dbReference type="EnsemblPlants" id="OBART10G17210.1"/>
    </source>
</evidence>
<proteinExistence type="predicted"/>
<dbReference type="PaxDb" id="65489-OBART10G17210.1"/>